<dbReference type="Pfam" id="PF02214">
    <property type="entry name" value="BTB_2"/>
    <property type="match status" value="1"/>
</dbReference>
<dbReference type="AlphaFoldDB" id="U9UKU9"/>
<feature type="region of interest" description="Disordered" evidence="1">
    <location>
        <begin position="204"/>
        <end position="262"/>
    </location>
</feature>
<dbReference type="Gene3D" id="3.30.710.10">
    <property type="entry name" value="Potassium Channel Kv1.1, Chain A"/>
    <property type="match status" value="1"/>
</dbReference>
<organism evidence="3">
    <name type="scientific">Rhizophagus irregularis (strain DAOM 181602 / DAOM 197198 / MUCL 43194)</name>
    <name type="common">Arbuscular mycorrhizal fungus</name>
    <name type="synonym">Glomus intraradices</name>
    <dbReference type="NCBI Taxonomy" id="747089"/>
    <lineage>
        <taxon>Eukaryota</taxon>
        <taxon>Fungi</taxon>
        <taxon>Fungi incertae sedis</taxon>
        <taxon>Mucoromycota</taxon>
        <taxon>Glomeromycotina</taxon>
        <taxon>Glomeromycetes</taxon>
        <taxon>Glomerales</taxon>
        <taxon>Glomeraceae</taxon>
        <taxon>Rhizophagus</taxon>
    </lineage>
</organism>
<feature type="compositionally biased region" description="Low complexity" evidence="1">
    <location>
        <begin position="240"/>
        <end position="261"/>
    </location>
</feature>
<feature type="region of interest" description="Disordered" evidence="1">
    <location>
        <begin position="1"/>
        <end position="38"/>
    </location>
</feature>
<evidence type="ECO:0000313" key="3">
    <source>
        <dbReference type="EMBL" id="ESA20980.1"/>
    </source>
</evidence>
<dbReference type="EMBL" id="KI276845">
    <property type="protein sequence ID" value="ESA20980.1"/>
    <property type="molecule type" value="Genomic_DNA"/>
</dbReference>
<dbReference type="PANTHER" id="PTHR31758:SF2">
    <property type="entry name" value="BTB_POZ DOMAIN-CONTAINING PROTEIN YLR108C"/>
    <property type="match status" value="1"/>
</dbReference>
<feature type="compositionally biased region" description="Low complexity" evidence="1">
    <location>
        <begin position="24"/>
        <end position="38"/>
    </location>
</feature>
<dbReference type="SUPFAM" id="SSF54695">
    <property type="entry name" value="POZ domain"/>
    <property type="match status" value="1"/>
</dbReference>
<dbReference type="HOGENOM" id="CLU_681762_0_0_1"/>
<dbReference type="InterPro" id="IPR011333">
    <property type="entry name" value="SKP1/BTB/POZ_sf"/>
</dbReference>
<proteinExistence type="predicted"/>
<evidence type="ECO:0000259" key="2">
    <source>
        <dbReference type="Pfam" id="PF02214"/>
    </source>
</evidence>
<feature type="domain" description="Potassium channel tetramerisation-type BTB" evidence="2">
    <location>
        <begin position="60"/>
        <end position="146"/>
    </location>
</feature>
<dbReference type="PANTHER" id="PTHR31758">
    <property type="entry name" value="BTB/POZ DOMAIN-CONTAINING PROTEIN YLR108C"/>
    <property type="match status" value="1"/>
</dbReference>
<protein>
    <recommendedName>
        <fullName evidence="2">Potassium channel tetramerisation-type BTB domain-containing protein</fullName>
    </recommendedName>
</protein>
<feature type="compositionally biased region" description="Low complexity" evidence="1">
    <location>
        <begin position="219"/>
        <end position="232"/>
    </location>
</feature>
<feature type="compositionally biased region" description="Basic residues" evidence="1">
    <location>
        <begin position="11"/>
        <end position="23"/>
    </location>
</feature>
<sequence>MAIKTISNNNRNKKSNKHNKNKGLGHNNNINNNNNNENINNNNININNYFEKYSKIQTYNIQVGESKFCLTSESLSRDAPNFFTAAFFGYFSESKTTSIFIERDPIYFSMMVRYLRGYEVDWPANDKITMNNLLADVKYYGFEKLQILLEDIYEKNFPENIIPWKVLTYASESEPIVAINIKDIELARWNSHSLIYDTNPILKKNKPLTNEDGQEGGNNDDSTNDNTLAEDNTTNDENENNVINNDATANNNDQNNVDNIIKPNPDKGLYRLEIHGRDALATVTSNLNNGVKFENLTLKDSADDKIFRALTESFRTSEGSLTLTPSLKLPYLKGSCVEIDGTKYYNYNDLSAYCGVTTKGKPLYFEEIVIRIDDGAFLMRARAWTIPSYYASQPFVCPVKSRKVIYI</sequence>
<reference evidence="3" key="1">
    <citation type="submission" date="2013-07" db="EMBL/GenBank/DDBJ databases">
        <title>The genome of an arbuscular mycorrhizal fungus provides insights into the evolution of the oldest plant symbiosis.</title>
        <authorList>
            <consortium name="DOE Joint Genome Institute"/>
            <person name="Tisserant E."/>
            <person name="Malbreil M."/>
            <person name="Kuo A."/>
            <person name="Kohler A."/>
            <person name="Symeonidi A."/>
            <person name="Balestrini R."/>
            <person name="Charron P."/>
            <person name="Duensing N."/>
            <person name="Frei-dit-Frey N."/>
            <person name="Gianinazzi-Pearson V."/>
            <person name="Gilbert B."/>
            <person name="Handa Y."/>
            <person name="Hijri M."/>
            <person name="Kaul R."/>
            <person name="Kawaguchi M."/>
            <person name="Krajinski F."/>
            <person name="Lammers P."/>
            <person name="Lapierre D."/>
            <person name="Masclaux F.G."/>
            <person name="Murat C."/>
            <person name="Morin E."/>
            <person name="Ndikumana S."/>
            <person name="Pagni M."/>
            <person name="Petitpierre D."/>
            <person name="Requena N."/>
            <person name="Rosikiewicz P."/>
            <person name="Riley R."/>
            <person name="Saito K."/>
            <person name="San Clemente H."/>
            <person name="Shapiro H."/>
            <person name="van Tuinen D."/>
            <person name="Becard G."/>
            <person name="Bonfante P."/>
            <person name="Paszkowski U."/>
            <person name="Shachar-Hill Y."/>
            <person name="Young J.P."/>
            <person name="Sanders I.R."/>
            <person name="Henrissat B."/>
            <person name="Rensing S.A."/>
            <person name="Grigoriev I.V."/>
            <person name="Corradi N."/>
            <person name="Roux C."/>
            <person name="Martin F."/>
        </authorList>
    </citation>
    <scope>NUCLEOTIDE SEQUENCE</scope>
    <source>
        <strain evidence="3">DAOM 197198</strain>
    </source>
</reference>
<dbReference type="eggNOG" id="ENOG502SGWN">
    <property type="taxonomic scope" value="Eukaryota"/>
</dbReference>
<dbReference type="VEuPathDB" id="FungiDB:RhiirFUN_023795"/>
<evidence type="ECO:0000256" key="1">
    <source>
        <dbReference type="SAM" id="MobiDB-lite"/>
    </source>
</evidence>
<accession>U9UKU9</accession>
<dbReference type="InterPro" id="IPR003131">
    <property type="entry name" value="T1-type_BTB"/>
</dbReference>
<name>U9UKU9_RHIID</name>
<dbReference type="GO" id="GO:0051260">
    <property type="term" value="P:protein homooligomerization"/>
    <property type="evidence" value="ECO:0007669"/>
    <property type="project" value="InterPro"/>
</dbReference>
<gene>
    <name evidence="3" type="ORF">GLOINDRAFT_17957</name>
</gene>
<feature type="compositionally biased region" description="Low complexity" evidence="1">
    <location>
        <begin position="1"/>
        <end position="10"/>
    </location>
</feature>